<protein>
    <submittedName>
        <fullName evidence="1">Uncharacterized protein</fullName>
    </submittedName>
</protein>
<dbReference type="EMBL" id="KL142376">
    <property type="protein sequence ID" value="KDR77759.1"/>
    <property type="molecule type" value="Genomic_DNA"/>
</dbReference>
<organism evidence="1 2">
    <name type="scientific">Galerina marginata (strain CBS 339.88)</name>
    <dbReference type="NCBI Taxonomy" id="685588"/>
    <lineage>
        <taxon>Eukaryota</taxon>
        <taxon>Fungi</taxon>
        <taxon>Dikarya</taxon>
        <taxon>Basidiomycota</taxon>
        <taxon>Agaricomycotina</taxon>
        <taxon>Agaricomycetes</taxon>
        <taxon>Agaricomycetidae</taxon>
        <taxon>Agaricales</taxon>
        <taxon>Agaricineae</taxon>
        <taxon>Strophariaceae</taxon>
        <taxon>Galerina</taxon>
    </lineage>
</organism>
<proteinExistence type="predicted"/>
<dbReference type="AlphaFoldDB" id="A0A067TCX4"/>
<dbReference type="HOGENOM" id="CLU_1786983_0_0_1"/>
<sequence length="145" mass="16050">MGVTIDVSAHLHVRTFVGDVPQEQWKASCSASKKIEVGMCVRFCEAGDPITIREGVIGGIRTHERHWIEFWLVLDSGLAGTLSVTLLIPFDWVQLGFLDRIVHFCNYQSLPDRTPGPFKANALSGVHVPRRFLQDSQITFGGASS</sequence>
<dbReference type="OrthoDB" id="3326633at2759"/>
<keyword evidence="2" id="KW-1185">Reference proteome</keyword>
<gene>
    <name evidence="1" type="ORF">GALMADRAFT_1326685</name>
</gene>
<dbReference type="Proteomes" id="UP000027222">
    <property type="component" value="Unassembled WGS sequence"/>
</dbReference>
<evidence type="ECO:0000313" key="2">
    <source>
        <dbReference type="Proteomes" id="UP000027222"/>
    </source>
</evidence>
<evidence type="ECO:0000313" key="1">
    <source>
        <dbReference type="EMBL" id="KDR77759.1"/>
    </source>
</evidence>
<reference evidence="2" key="1">
    <citation type="journal article" date="2014" name="Proc. Natl. Acad. Sci. U.S.A.">
        <title>Extensive sampling of basidiomycete genomes demonstrates inadequacy of the white-rot/brown-rot paradigm for wood decay fungi.</title>
        <authorList>
            <person name="Riley R."/>
            <person name="Salamov A.A."/>
            <person name="Brown D.W."/>
            <person name="Nagy L.G."/>
            <person name="Floudas D."/>
            <person name="Held B.W."/>
            <person name="Levasseur A."/>
            <person name="Lombard V."/>
            <person name="Morin E."/>
            <person name="Otillar R."/>
            <person name="Lindquist E.A."/>
            <person name="Sun H."/>
            <person name="LaButti K.M."/>
            <person name="Schmutz J."/>
            <person name="Jabbour D."/>
            <person name="Luo H."/>
            <person name="Baker S.E."/>
            <person name="Pisabarro A.G."/>
            <person name="Walton J.D."/>
            <person name="Blanchette R.A."/>
            <person name="Henrissat B."/>
            <person name="Martin F."/>
            <person name="Cullen D."/>
            <person name="Hibbett D.S."/>
            <person name="Grigoriev I.V."/>
        </authorList>
    </citation>
    <scope>NUCLEOTIDE SEQUENCE [LARGE SCALE GENOMIC DNA]</scope>
    <source>
        <strain evidence="2">CBS 339.88</strain>
    </source>
</reference>
<accession>A0A067TCX4</accession>
<name>A0A067TCX4_GALM3</name>